<gene>
    <name evidence="1" type="ORF">CS063_12490</name>
</gene>
<accession>A0AC61DB57</accession>
<evidence type="ECO:0000313" key="2">
    <source>
        <dbReference type="Proteomes" id="UP000224460"/>
    </source>
</evidence>
<dbReference type="Proteomes" id="UP000224460">
    <property type="component" value="Unassembled WGS sequence"/>
</dbReference>
<proteinExistence type="predicted"/>
<keyword evidence="2" id="KW-1185">Reference proteome</keyword>
<protein>
    <submittedName>
        <fullName evidence="1">Uncharacterized protein</fullName>
    </submittedName>
</protein>
<reference evidence="1" key="1">
    <citation type="submission" date="2017-10" db="EMBL/GenBank/DDBJ databases">
        <title>Genome sequence of cellulolytic Lachnospiraceae bacterium XHS1971 isolated from hotspring sediment.</title>
        <authorList>
            <person name="Vasudevan G."/>
            <person name="Joshi A.J."/>
            <person name="Hivarkar S."/>
            <person name="Lanjekar V.B."/>
            <person name="Dhakephalkar P.K."/>
            <person name="Dagar S."/>
        </authorList>
    </citation>
    <scope>NUCLEOTIDE SEQUENCE</scope>
    <source>
        <strain evidence="1">XHS1971</strain>
    </source>
</reference>
<evidence type="ECO:0000313" key="1">
    <source>
        <dbReference type="EMBL" id="PHV70115.1"/>
    </source>
</evidence>
<comment type="caution">
    <text evidence="1">The sequence shown here is derived from an EMBL/GenBank/DDBJ whole genome shotgun (WGS) entry which is preliminary data.</text>
</comment>
<dbReference type="EMBL" id="PEDL01000014">
    <property type="protein sequence ID" value="PHV70115.1"/>
    <property type="molecule type" value="Genomic_DNA"/>
</dbReference>
<name>A0AC61DB57_9FIRM</name>
<organism evidence="1 2">
    <name type="scientific">Sporanaerobium hydrogeniformans</name>
    <dbReference type="NCBI Taxonomy" id="3072179"/>
    <lineage>
        <taxon>Bacteria</taxon>
        <taxon>Bacillati</taxon>
        <taxon>Bacillota</taxon>
        <taxon>Clostridia</taxon>
        <taxon>Lachnospirales</taxon>
        <taxon>Lachnospiraceae</taxon>
        <taxon>Sporanaerobium</taxon>
    </lineage>
</organism>
<sequence>MKLARHIELVVSLILVVTFFVLMVIIAVRVGFGMKKSIHSEFKMISQANAIKVQGIFDAADSVAKDILNLIEKEHKTSLNRGAKDKDATYLSKAVNKPLTVNNFEIEKYIIDTLGAIIRNNENIVGGGIAFEPYAYDANVEDYSLYIDREHLEVPTILGNYAEYSAAVYYAEVKEKQQPIFTEPYDFNGVRMISAAYPIIYDNVFQGVVVADIALTNFTQLDVKDEAYPSMHCTILDDSGLIIFDTEKVQDIGHNLKEFLKDTKGYENITEHFQEGSSFIEETHDTDGKRYVRFYEPIRAGSEIWWSQTALSEKDMNKEVKIILIWMIVEGILSLLIALFLINKTVSKLLQPMDNIVGAANQLAKGDFDIRLNDTSENEIGQMSKAFLVTVHTIKDIIEDLTYLLEEMAKGNFDIRSRNAEGYVGGYEPIYRALNDIVNQLSSTLYEINESSKQVSMASMQMAESANSLAEGATEQAGAIEELLATIENITDTVEANLMYSEQTSEGMKELGAKAKDSSEQMTLLTNAMTKINESSEEISTIITAIENIATQTNLLSLNAAIEAARAGEAGRGFSVVAEEIRKLANQSAEAVNTTRTLIENSLKEVQSGSLITKKTEGVMGEVMLGIQGAVGLAEETQRLSKNQAAAMQEIKGGIEQISGVVQGNSATAQESSATSEELSAQAQALAELVDKFQLRG</sequence>